<evidence type="ECO:0000256" key="3">
    <source>
        <dbReference type="ARBA" id="ARBA00010884"/>
    </source>
</evidence>
<dbReference type="GO" id="GO:0034338">
    <property type="term" value="F:short-chain carboxylesterase activity"/>
    <property type="evidence" value="ECO:0007669"/>
    <property type="project" value="TreeGrafter"/>
</dbReference>
<dbReference type="PANTHER" id="PTHR10794:SF92">
    <property type="entry name" value="EMBRYOGENESIS-ASSOCIATED PROTEIN EMB8"/>
    <property type="match status" value="1"/>
</dbReference>
<keyword evidence="10" id="KW-0472">Membrane</keyword>
<dbReference type="GO" id="GO:0015031">
    <property type="term" value="P:protein transport"/>
    <property type="evidence" value="ECO:0007669"/>
    <property type="project" value="UniProtKB-UniRule"/>
</dbReference>
<evidence type="ECO:0000256" key="10">
    <source>
        <dbReference type="SAM" id="Phobius"/>
    </source>
</evidence>
<organism evidence="12 13">
    <name type="scientific">Citrus x changshan-huyou</name>
    <dbReference type="NCBI Taxonomy" id="2935761"/>
    <lineage>
        <taxon>Eukaryota</taxon>
        <taxon>Viridiplantae</taxon>
        <taxon>Streptophyta</taxon>
        <taxon>Embryophyta</taxon>
        <taxon>Tracheophyta</taxon>
        <taxon>Spermatophyta</taxon>
        <taxon>Magnoliopsida</taxon>
        <taxon>eudicotyledons</taxon>
        <taxon>Gunneridae</taxon>
        <taxon>Pentapetalae</taxon>
        <taxon>rosids</taxon>
        <taxon>malvids</taxon>
        <taxon>Sapindales</taxon>
        <taxon>Rutaceae</taxon>
        <taxon>Aurantioideae</taxon>
        <taxon>Citrus</taxon>
    </lineage>
</organism>
<dbReference type="GO" id="GO:0080120">
    <property type="term" value="P:CAAX-box protein maturation"/>
    <property type="evidence" value="ECO:0007669"/>
    <property type="project" value="UniProtKB-ARBA"/>
</dbReference>
<evidence type="ECO:0000256" key="4">
    <source>
        <dbReference type="ARBA" id="ARBA00022448"/>
    </source>
</evidence>
<dbReference type="InterPro" id="IPR009851">
    <property type="entry name" value="Mod_r"/>
</dbReference>
<feature type="region of interest" description="Disordered" evidence="9">
    <location>
        <begin position="1779"/>
        <end position="1844"/>
    </location>
</feature>
<dbReference type="InterPro" id="IPR050960">
    <property type="entry name" value="AB_hydrolase_4_sf"/>
</dbReference>
<comment type="caution">
    <text evidence="12">The sequence shown here is derived from an EMBL/GenBank/DDBJ whole genome shotgun (WGS) entry which is preliminary data.</text>
</comment>
<dbReference type="GO" id="GO:0047372">
    <property type="term" value="F:monoacylglycerol lipase activity"/>
    <property type="evidence" value="ECO:0007669"/>
    <property type="project" value="TreeGrafter"/>
</dbReference>
<feature type="compositionally biased region" description="Polar residues" evidence="9">
    <location>
        <begin position="1785"/>
        <end position="1806"/>
    </location>
</feature>
<feature type="compositionally biased region" description="Basic and acidic residues" evidence="9">
    <location>
        <begin position="1004"/>
        <end position="1018"/>
    </location>
</feature>
<keyword evidence="5" id="KW-0967">Endosome</keyword>
<feature type="compositionally biased region" description="Low complexity" evidence="9">
    <location>
        <begin position="775"/>
        <end position="786"/>
    </location>
</feature>
<keyword evidence="6 7" id="KW-0653">Protein transport</keyword>
<comment type="similarity">
    <text evidence="3">Belongs to the AB hydrolase superfamily. AB hydrolase 4 family.</text>
</comment>
<feature type="coiled-coil region" evidence="8">
    <location>
        <begin position="1896"/>
        <end position="1974"/>
    </location>
</feature>
<reference evidence="12 13" key="1">
    <citation type="submission" date="2024-05" db="EMBL/GenBank/DDBJ databases">
        <title>Haplotype-resolved chromosome-level genome assembly of Huyou (Citrus changshanensis).</title>
        <authorList>
            <person name="Miao C."/>
            <person name="Chen W."/>
            <person name="Wu Y."/>
            <person name="Wang L."/>
            <person name="Zhao S."/>
            <person name="Grierson D."/>
            <person name="Xu C."/>
            <person name="Chen K."/>
        </authorList>
    </citation>
    <scope>NUCLEOTIDE SEQUENCE [LARGE SCALE GENOMIC DNA]</scope>
    <source>
        <strain evidence="12">01-14</strain>
        <tissue evidence="12">Leaf</tissue>
    </source>
</reference>
<feature type="compositionally biased region" description="Basic and acidic residues" evidence="9">
    <location>
        <begin position="801"/>
        <end position="824"/>
    </location>
</feature>
<dbReference type="GO" id="GO:0000813">
    <property type="term" value="C:ESCRT I complex"/>
    <property type="evidence" value="ECO:0007669"/>
    <property type="project" value="UniProtKB-ARBA"/>
</dbReference>
<feature type="compositionally biased region" description="Polar residues" evidence="9">
    <location>
        <begin position="787"/>
        <end position="800"/>
    </location>
</feature>
<dbReference type="Gene3D" id="1.10.287.660">
    <property type="entry name" value="Helix hairpin bin"/>
    <property type="match status" value="1"/>
</dbReference>
<dbReference type="InterPro" id="IPR003675">
    <property type="entry name" value="Rce1/LyrA-like_dom"/>
</dbReference>
<keyword evidence="8" id="KW-0175">Coiled coil</keyword>
<dbReference type="InterPro" id="IPR029058">
    <property type="entry name" value="AB_hydrolase_fold"/>
</dbReference>
<dbReference type="InterPro" id="IPR037202">
    <property type="entry name" value="ESCRT_assembly_dom"/>
</dbReference>
<feature type="compositionally biased region" description="Polar residues" evidence="9">
    <location>
        <begin position="722"/>
        <end position="733"/>
    </location>
</feature>
<feature type="compositionally biased region" description="Basic and acidic residues" evidence="9">
    <location>
        <begin position="906"/>
        <end position="920"/>
    </location>
</feature>
<dbReference type="PROSITE" id="PS51314">
    <property type="entry name" value="VPS37_C"/>
    <property type="match status" value="1"/>
</dbReference>
<proteinExistence type="inferred from homology"/>
<evidence type="ECO:0000256" key="1">
    <source>
        <dbReference type="ARBA" id="ARBA00004177"/>
    </source>
</evidence>
<protein>
    <recommendedName>
        <fullName evidence="11">VPS37 C-terminal domain-containing protein</fullName>
    </recommendedName>
</protein>
<evidence type="ECO:0000256" key="9">
    <source>
        <dbReference type="SAM" id="MobiDB-lite"/>
    </source>
</evidence>
<comment type="similarity">
    <text evidence="2">Belongs to the VPS37 family.</text>
</comment>
<dbReference type="Gene3D" id="3.40.50.1820">
    <property type="entry name" value="alpha/beta hydrolase"/>
    <property type="match status" value="1"/>
</dbReference>
<feature type="transmembrane region" description="Helical" evidence="10">
    <location>
        <begin position="1525"/>
        <end position="1543"/>
    </location>
</feature>
<feature type="compositionally biased region" description="Low complexity" evidence="9">
    <location>
        <begin position="1807"/>
        <end position="1818"/>
    </location>
</feature>
<gene>
    <name evidence="12" type="ORF">WN944_002429</name>
</gene>
<evidence type="ECO:0000259" key="11">
    <source>
        <dbReference type="PROSITE" id="PS51314"/>
    </source>
</evidence>
<keyword evidence="13" id="KW-1185">Reference proteome</keyword>
<dbReference type="Proteomes" id="UP001428341">
    <property type="component" value="Unassembled WGS sequence"/>
</dbReference>
<keyword evidence="10" id="KW-0812">Transmembrane</keyword>
<name>A0AAP0MGK5_9ROSI</name>
<accession>A0AAP0MGK5</accession>
<evidence type="ECO:0000256" key="6">
    <source>
        <dbReference type="ARBA" id="ARBA00022927"/>
    </source>
</evidence>
<dbReference type="Pfam" id="PF24930">
    <property type="entry name" value="DUF7750"/>
    <property type="match status" value="1"/>
</dbReference>
<evidence type="ECO:0000256" key="5">
    <source>
        <dbReference type="ARBA" id="ARBA00022753"/>
    </source>
</evidence>
<dbReference type="Pfam" id="PF07200">
    <property type="entry name" value="Mod_r"/>
    <property type="match status" value="1"/>
</dbReference>
<feature type="transmembrane region" description="Helical" evidence="10">
    <location>
        <begin position="1576"/>
        <end position="1600"/>
    </location>
</feature>
<evidence type="ECO:0000256" key="2">
    <source>
        <dbReference type="ARBA" id="ARBA00007617"/>
    </source>
</evidence>
<dbReference type="GO" id="GO:0004175">
    <property type="term" value="F:endopeptidase activity"/>
    <property type="evidence" value="ECO:0007669"/>
    <property type="project" value="UniProtKB-ARBA"/>
</dbReference>
<keyword evidence="4 7" id="KW-0813">Transport</keyword>
<dbReference type="InterPro" id="IPR029012">
    <property type="entry name" value="Helix_hairpin_bin_sf"/>
</dbReference>
<dbReference type="InterPro" id="IPR056652">
    <property type="entry name" value="DUF7750"/>
</dbReference>
<sequence length="2016" mass="222689">MNHLSANPAPRLRLPPAHATTPTLTFFTKTSFCFRRFRQYRKRHRLKFSIRSDFNFNFPFDNLFHSLLSQLPFPNSIDALGPALGLFSGLALYASRCSPIKPDRHQISCIGNWVLFTSPTAFNRFVLLRCPSISFEGSDLLEDVNEKLIKEDTHFVRLNSGRIQARTGAVRDGGETESEMEGKLEYQRVCVNTEDGGVISLDWPSNLDLHEEHGLDTTLLLVPGTAEGSIEKRIRLFACEALRRGFFPVVMNPRGCGGSPLTTSRLFTAADSDDICTAIQFISKARPWTTLMSVGWGYGANMLTKYLAEVGERTPLTAVTCIDNPFDLEEATRSSPHHIALDEKLANGLIDILRSNKVDNCFRELFKGRAKGFDVEKALSAKSVRDFEKAISMVSYGFEAIEDFYSKSSTRGVVGNIKIPVLFIQSQVAGPSKNKELSQASNRLFKIALFVLPPFSIPRSSIAENPFTSLLLCSCLPSSVIGGRRAAESWCQNLVIEWLSAVELGLLKGRHPLLKDVDVTINPSGSLALVEGRETDKRVKVNKLVDLVQTNTLNGYPVEASKQILEDSYSEAHFHLRSGQESQRNLELDHKGSQDVALQEAQSVDTDLVEEGGASPDDGERGQVLQTAQVVLNVLDVTVPGTLTEEQKRKVLTGVGQGETLVKALQDAVPEDVRGKLMTAVSGILHAESANLKLDGLLGKIPNVSSESKIKVQEKVGGLSSSEGLYKDANQSDQVKRVDDLADSSDNIQPGLDKPAGRIESEIQPSENLQKSADVGQSQSVSSHQGDISSSVRKGTNESGNSHENDVFNKEKAVSNSDITEKASEIVASSNLTGQSEKAGGSEEANVKEDKVEQDAGVSHLEPKPENNQRIGDKTLDSSTDQTKTASTNVAEEAVLPLGSSSEAQIMEKEGSDNEKRENKSLQPAGDQNKSTTADPIASAFSVSEALDALTGMDDSTQMAVNSVFGVIENMISQLEGKSNENEVKERNEAKDDKIDCIPEKHIIGSDLTPGKEEDHQNELSVQSHTSHDPSVYNSKPLADYSVKLGYLNNIPLYVPVNLYGDSSQHEYLPRYLSSKLPNTKPLDLDTTTTLFLDYFPEEGQWKLLEQPGNVRDSIDDVSSGKGVIKEVQDHSFTKVDDADKFIEPPYVILDTDKKQEPFAEYEMKDNMNENDEDTSAELIGFVKNIILDSLKIEADRRLGPYDRKEMESDLARDLERVATDISLAIVHDEEHNWCLDGKRHRIDCTYEKVGTLQGENIFRAISTAVQGTSYLRRVLPVGVIAGSCLAALREYFNVSTEHENDNKEPMAYDLTKKSGERKHDKARLTETEQMRTEKNTRVNGSMNRGVGAESEILKTDSVMVGAVTAALGASALMVKQLEIAEPSSKAFVEKGNHQKEPEKLISEKNQDNIVTSLAEKAMSVASPVVPTKEDGEVDQERLVAMLADLGQKGGLLKLVGKLALLWGGLRGAMSLTEKLILFLHLADRPLLQRILGFVGMVLVLWSPVLVPLLPTIVQSWTTNNPSRIAEFACIVGLYIAVMILTMKWGRRVRGYENSLEQYGLDITSLPKVQNFLKGLIAGVMLVLLIQSLNAVLGCVSFSWPSIVTSSLTAMAWLKVYGNISMLACQGIVTATVVVLVEELLFRSWLPEEIAADLDYHRGIIISGLAFALSQRSPQAIPGLWLLSLALAGVRQRSQGSLSVPIGLRTGIMASSFVLQKGGLLTYKPSLPLWITGTHPFQPFSGCDEVERILWKSRRKKREAQAERPKRCWDVKVLPARQTGKDTQELGSNEQQAQPRPQDVTSQSWYPPSVVSPDSSRPATPSMSSFGSLNLQRPTEQSQPLSHVSPAEAAGIIALLKDKSVDELRKLLADKDAYRQFLLSIDQVKIQNNIRDELRRETLQIARDNLDKELRMIELRNQSKIIRTTELAAAQEKLHDLERQKEQLLKLYSPASLLKRIQEAMNKTEEESENLHRQLLDRELDIGAFVQKYKKLRTTYHRRALIHLSAKTHSVDAGKA</sequence>
<feature type="region of interest" description="Disordered" evidence="9">
    <location>
        <begin position="722"/>
        <end position="937"/>
    </location>
</feature>
<evidence type="ECO:0000256" key="7">
    <source>
        <dbReference type="PROSITE-ProRule" id="PRU00646"/>
    </source>
</evidence>
<evidence type="ECO:0000313" key="12">
    <source>
        <dbReference type="EMBL" id="KAK9210060.1"/>
    </source>
</evidence>
<dbReference type="EMBL" id="JBCGBO010000004">
    <property type="protein sequence ID" value="KAK9210060.1"/>
    <property type="molecule type" value="Genomic_DNA"/>
</dbReference>
<dbReference type="SUPFAM" id="SSF53474">
    <property type="entry name" value="alpha/beta-Hydrolases"/>
    <property type="match status" value="1"/>
</dbReference>
<comment type="subcellular location">
    <subcellularLocation>
        <location evidence="1">Endosome</location>
    </subcellularLocation>
</comment>
<evidence type="ECO:0000256" key="8">
    <source>
        <dbReference type="SAM" id="Coils"/>
    </source>
</evidence>
<feature type="compositionally biased region" description="Polar residues" evidence="9">
    <location>
        <begin position="877"/>
        <end position="890"/>
    </location>
</feature>
<feature type="compositionally biased region" description="Basic and acidic residues" evidence="9">
    <location>
        <begin position="845"/>
        <end position="854"/>
    </location>
</feature>
<feature type="transmembrane region" description="Helical" evidence="10">
    <location>
        <begin position="1620"/>
        <end position="1637"/>
    </location>
</feature>
<keyword evidence="10" id="KW-1133">Transmembrane helix</keyword>
<dbReference type="Pfam" id="PF02517">
    <property type="entry name" value="Rce1-like"/>
    <property type="match status" value="1"/>
</dbReference>
<feature type="compositionally biased region" description="Polar residues" evidence="9">
    <location>
        <begin position="1819"/>
        <end position="1842"/>
    </location>
</feature>
<feature type="domain" description="VPS37 C-terminal" evidence="11">
    <location>
        <begin position="1931"/>
        <end position="2016"/>
    </location>
</feature>
<feature type="region of interest" description="Disordered" evidence="9">
    <location>
        <begin position="1004"/>
        <end position="1033"/>
    </location>
</feature>
<dbReference type="PANTHER" id="PTHR10794">
    <property type="entry name" value="ABHYDROLASE DOMAIN-CONTAINING PROTEIN"/>
    <property type="match status" value="1"/>
</dbReference>
<feature type="compositionally biased region" description="Polar residues" evidence="9">
    <location>
        <begin position="827"/>
        <end position="836"/>
    </location>
</feature>
<dbReference type="SUPFAM" id="SSF140111">
    <property type="entry name" value="Endosomal sorting complex assembly domain"/>
    <property type="match status" value="1"/>
</dbReference>
<evidence type="ECO:0000313" key="13">
    <source>
        <dbReference type="Proteomes" id="UP001428341"/>
    </source>
</evidence>
<feature type="compositionally biased region" description="Basic and acidic residues" evidence="9">
    <location>
        <begin position="861"/>
        <end position="876"/>
    </location>
</feature>
<feature type="transmembrane region" description="Helical" evidence="10">
    <location>
        <begin position="1491"/>
        <end position="1513"/>
    </location>
</feature>